<reference evidence="2 3" key="1">
    <citation type="submission" date="2024-09" db="EMBL/GenBank/DDBJ databases">
        <authorList>
            <person name="Sun Q."/>
            <person name="Mori K."/>
        </authorList>
    </citation>
    <scope>NUCLEOTIDE SEQUENCE [LARGE SCALE GENOMIC DNA]</scope>
    <source>
        <strain evidence="2 3">CCM 7609</strain>
    </source>
</reference>
<protein>
    <submittedName>
        <fullName evidence="2">Uncharacterized protein</fullName>
    </submittedName>
</protein>
<evidence type="ECO:0000313" key="3">
    <source>
        <dbReference type="Proteomes" id="UP001589575"/>
    </source>
</evidence>
<sequence>MSSRRPCCVTTRPRMGRNPRTRSSSRNGAYRASSPGSFVLKTSVWRESPICIS</sequence>
<gene>
    <name evidence="2" type="ORF">ACFFX0_25540</name>
</gene>
<organism evidence="2 3">
    <name type="scientific">Citricoccus parietis</name>
    <dbReference type="NCBI Taxonomy" id="592307"/>
    <lineage>
        <taxon>Bacteria</taxon>
        <taxon>Bacillati</taxon>
        <taxon>Actinomycetota</taxon>
        <taxon>Actinomycetes</taxon>
        <taxon>Micrococcales</taxon>
        <taxon>Micrococcaceae</taxon>
        <taxon>Citricoccus</taxon>
    </lineage>
</organism>
<evidence type="ECO:0000256" key="1">
    <source>
        <dbReference type="SAM" id="MobiDB-lite"/>
    </source>
</evidence>
<proteinExistence type="predicted"/>
<dbReference type="EMBL" id="JBHMFI010000002">
    <property type="protein sequence ID" value="MFB9074374.1"/>
    <property type="molecule type" value="Genomic_DNA"/>
</dbReference>
<comment type="caution">
    <text evidence="2">The sequence shown here is derived from an EMBL/GenBank/DDBJ whole genome shotgun (WGS) entry which is preliminary data.</text>
</comment>
<evidence type="ECO:0000313" key="2">
    <source>
        <dbReference type="EMBL" id="MFB9074374.1"/>
    </source>
</evidence>
<feature type="region of interest" description="Disordered" evidence="1">
    <location>
        <begin position="1"/>
        <end position="34"/>
    </location>
</feature>
<keyword evidence="3" id="KW-1185">Reference proteome</keyword>
<dbReference type="Proteomes" id="UP001589575">
    <property type="component" value="Unassembled WGS sequence"/>
</dbReference>
<accession>A0ABV5G6X6</accession>
<name>A0ABV5G6X6_9MICC</name>